<dbReference type="OrthoDB" id="9803641at2"/>
<dbReference type="GeneID" id="60685022"/>
<evidence type="ECO:0000256" key="6">
    <source>
        <dbReference type="ARBA" id="ARBA00022840"/>
    </source>
</evidence>
<sequence length="868" mass="95564">MNVEKYSERVRGFLQSAQTHALSEGHQQFTPEHVLKVLLDDEQGMASSLISRAGGDPKEVRIANDAALAKLPKVSGGNGQVYLAQPLARVFSTAEDAAKKTGDSFVTVERLLLALAVETSASTSASLKKGGVTAAALNQVINDVRKGRTADTANAEQGFDALKKYARDLTAEAREGRLDPVIGRDDEIRRTMQVLSRRTKNNPVLIGEPGVGKTAIAEGLAIRIVNGDVPESLKDKKLMALDMGSLIAGAKYRGEFEERLKAVLNEVQADNGEIILFIDEMHTLVGAGKSDGAMDASNLLKPALARGELHCVGATTLDEYRKHVEKDPALARRFQPVMVDEPTVEDTISILRGLKEKYEQHHKVRIADSAIVAAATLSNRYITDRFLPDKAIDLMDEAASRLRMQVDSKPEELDELDRRIIQLKIEREALKKETDIASADRLKRLESELASLEEEADALTARWQSEKQKLGLAADLKRQLDEARNDLAVAQRKGEFQRAGELAYGVIPGLEKQLTDAEAKDASGAASMVQEVVTPDNIAHIVSRWTGIPVDRMLQGEREKLLRMEDELAKSVVGQGDAVQAVSRAVRRSRAGLQDPNRPIGSFIFLGPTGVGKTELTKSLARFLFDDETAMVRLDMSEYMEKHSVSRLIGAPPGYVGYEEGGALTESVRRKPYQVVLFDEIEKAHPDVFNVLLQVLDDGRLTDGQGRTVDFKNTIIIMTSNLGAEYLTALGEDEDVDSVRDQVMSVVRASFRPEFLNRVDEIILFHRLRRSEMGAIVEIQMQRLLALLAERKITVDLGGDARDWMANKGYDPVYGARPLKRVIQKYLQDPLAEQILSGEVLDGSEVKITAGSDRLLIKPVKPMDQVAA</sequence>
<keyword evidence="4 11" id="KW-0677">Repeat</keyword>
<dbReference type="InterPro" id="IPR004176">
    <property type="entry name" value="Clp_R_N"/>
</dbReference>
<feature type="domain" description="Clp R" evidence="14">
    <location>
        <begin position="3"/>
        <end position="147"/>
    </location>
</feature>
<evidence type="ECO:0000256" key="3">
    <source>
        <dbReference type="ARBA" id="ARBA00017574"/>
    </source>
</evidence>
<keyword evidence="13" id="KW-0346">Stress response</keyword>
<dbReference type="InterPro" id="IPR019489">
    <property type="entry name" value="Clp_ATPase_C"/>
</dbReference>
<dbReference type="PANTHER" id="PTHR11638:SF18">
    <property type="entry name" value="HEAT SHOCK PROTEIN 104"/>
    <property type="match status" value="1"/>
</dbReference>
<dbReference type="GO" id="GO:0034605">
    <property type="term" value="P:cellular response to heat"/>
    <property type="evidence" value="ECO:0007669"/>
    <property type="project" value="TreeGrafter"/>
</dbReference>
<evidence type="ECO:0000256" key="5">
    <source>
        <dbReference type="ARBA" id="ARBA00022741"/>
    </source>
</evidence>
<dbReference type="InterPro" id="IPR050130">
    <property type="entry name" value="ClpA_ClpB"/>
</dbReference>
<dbReference type="InterPro" id="IPR017730">
    <property type="entry name" value="Chaperonin_ClpB"/>
</dbReference>
<dbReference type="FunFam" id="3.40.50.300:FF:000025">
    <property type="entry name" value="ATP-dependent Clp protease subunit"/>
    <property type="match status" value="1"/>
</dbReference>
<dbReference type="NCBIfam" id="TIGR03346">
    <property type="entry name" value="chaperone_ClpB"/>
    <property type="match status" value="1"/>
</dbReference>
<comment type="subcellular location">
    <subcellularLocation>
        <location evidence="1 13">Cytoplasm</location>
    </subcellularLocation>
</comment>
<dbReference type="InterPro" id="IPR041546">
    <property type="entry name" value="ClpA/ClpB_AAA_lid"/>
</dbReference>
<keyword evidence="7 13" id="KW-0175">Coiled coil</keyword>
<protein>
    <recommendedName>
        <fullName evidence="3 13">Chaperone protein ClpB</fullName>
    </recommendedName>
</protein>
<dbReference type="CDD" id="cd00009">
    <property type="entry name" value="AAA"/>
    <property type="match status" value="1"/>
</dbReference>
<reference evidence="15 16" key="1">
    <citation type="submission" date="2018-08" db="EMBL/GenBank/DDBJ databases">
        <title>Genome sequencing of Agrobacterium vitis strain ICMP 10754.</title>
        <authorList>
            <person name="Visnovsky S.B."/>
            <person name="Pitman A.R."/>
        </authorList>
    </citation>
    <scope>NUCLEOTIDE SEQUENCE [LARGE SCALE GENOMIC DNA]</scope>
    <source>
        <strain evidence="15 16">ICMP 10754</strain>
    </source>
</reference>
<dbReference type="InterPro" id="IPR003593">
    <property type="entry name" value="AAA+_ATPase"/>
</dbReference>
<evidence type="ECO:0000256" key="1">
    <source>
        <dbReference type="ARBA" id="ARBA00004496"/>
    </source>
</evidence>
<dbReference type="Gene3D" id="1.10.8.60">
    <property type="match status" value="1"/>
</dbReference>
<dbReference type="GO" id="GO:0042026">
    <property type="term" value="P:protein refolding"/>
    <property type="evidence" value="ECO:0007669"/>
    <property type="project" value="UniProtKB-UniRule"/>
</dbReference>
<dbReference type="FunFam" id="3.40.50.300:FF:000010">
    <property type="entry name" value="Chaperone clpB 1, putative"/>
    <property type="match status" value="1"/>
</dbReference>
<dbReference type="AlphaFoldDB" id="A0A368N4Z4"/>
<dbReference type="InterPro" id="IPR028299">
    <property type="entry name" value="ClpA/B_CS2"/>
</dbReference>
<keyword evidence="13" id="KW-0963">Cytoplasm</keyword>
<evidence type="ECO:0000313" key="15">
    <source>
        <dbReference type="EMBL" id="KAA3520631.1"/>
    </source>
</evidence>
<dbReference type="Gene3D" id="1.10.1780.10">
    <property type="entry name" value="Clp, N-terminal domain"/>
    <property type="match status" value="1"/>
</dbReference>
<dbReference type="Pfam" id="PF02861">
    <property type="entry name" value="Clp_N"/>
    <property type="match status" value="1"/>
</dbReference>
<dbReference type="PROSITE" id="PS51903">
    <property type="entry name" value="CLP_R"/>
    <property type="match status" value="1"/>
</dbReference>
<comment type="function">
    <text evidence="9">Part of a stress-induced multi-chaperone system, it is involved in the recovery of the cell from heat-induced damage, in cooperation with DnaK, DnaJ and GrpE. Acts before DnaK, in the processing of protein aggregates. Protein binding stimulates the ATPase activity; ATP hydrolysis unfolds the denatured protein aggregates, which probably helps expose new hydrophobic binding sites on the surface of ClpB-bound aggregates, contributing to the solubilization and refolding of denatured protein aggregates by DnaK.</text>
</comment>
<dbReference type="Pfam" id="PF17871">
    <property type="entry name" value="AAA_lid_9"/>
    <property type="match status" value="1"/>
</dbReference>
<dbReference type="FunFam" id="3.40.50.300:FF:000120">
    <property type="entry name" value="ATP-dependent chaperone ClpB"/>
    <property type="match status" value="1"/>
</dbReference>
<keyword evidence="5 12" id="KW-0547">Nucleotide-binding</keyword>
<accession>A0A368N4Z4</accession>
<dbReference type="PROSITE" id="PS00870">
    <property type="entry name" value="CLPAB_1"/>
    <property type="match status" value="1"/>
</dbReference>
<evidence type="ECO:0000256" key="9">
    <source>
        <dbReference type="ARBA" id="ARBA00025613"/>
    </source>
</evidence>
<dbReference type="Proteomes" id="UP000436911">
    <property type="component" value="Unassembled WGS sequence"/>
</dbReference>
<comment type="caution">
    <text evidence="15">The sequence shown here is derived from an EMBL/GenBank/DDBJ whole genome shotgun (WGS) entry which is preliminary data.</text>
</comment>
<name>A0A368N4Z4_AGRVI</name>
<comment type="subunit">
    <text evidence="13">Homohexamer; The oligomerization is ATP-dependent.</text>
</comment>
<dbReference type="Gene3D" id="3.40.50.300">
    <property type="entry name" value="P-loop containing nucleotide triphosphate hydrolases"/>
    <property type="match status" value="3"/>
</dbReference>
<dbReference type="GO" id="GO:0005737">
    <property type="term" value="C:cytoplasm"/>
    <property type="evidence" value="ECO:0007669"/>
    <property type="project" value="UniProtKB-SubCell"/>
</dbReference>
<dbReference type="InterPro" id="IPR001270">
    <property type="entry name" value="ClpA/B"/>
</dbReference>
<organism evidence="15 16">
    <name type="scientific">Agrobacterium vitis</name>
    <name type="common">Rhizobium vitis</name>
    <dbReference type="NCBI Taxonomy" id="373"/>
    <lineage>
        <taxon>Bacteria</taxon>
        <taxon>Pseudomonadati</taxon>
        <taxon>Pseudomonadota</taxon>
        <taxon>Alphaproteobacteria</taxon>
        <taxon>Hyphomicrobiales</taxon>
        <taxon>Rhizobiaceae</taxon>
        <taxon>Rhizobium/Agrobacterium group</taxon>
        <taxon>Agrobacterium</taxon>
    </lineage>
</organism>
<evidence type="ECO:0000259" key="14">
    <source>
        <dbReference type="PROSITE" id="PS51903"/>
    </source>
</evidence>
<dbReference type="SMART" id="SM00382">
    <property type="entry name" value="AAA"/>
    <property type="match status" value="2"/>
</dbReference>
<evidence type="ECO:0000256" key="8">
    <source>
        <dbReference type="ARBA" id="ARBA00023186"/>
    </source>
</evidence>
<dbReference type="InterPro" id="IPR027417">
    <property type="entry name" value="P-loop_NTPase"/>
</dbReference>
<feature type="coiled-coil region" evidence="13">
    <location>
        <begin position="413"/>
        <end position="493"/>
    </location>
</feature>
<evidence type="ECO:0000256" key="7">
    <source>
        <dbReference type="ARBA" id="ARBA00023054"/>
    </source>
</evidence>
<keyword evidence="6 12" id="KW-0067">ATP-binding</keyword>
<dbReference type="SUPFAM" id="SSF81923">
    <property type="entry name" value="Double Clp-N motif"/>
    <property type="match status" value="1"/>
</dbReference>
<dbReference type="PROSITE" id="PS00871">
    <property type="entry name" value="CLPAB_2"/>
    <property type="match status" value="1"/>
</dbReference>
<dbReference type="GO" id="GO:0016887">
    <property type="term" value="F:ATP hydrolysis activity"/>
    <property type="evidence" value="ECO:0007669"/>
    <property type="project" value="InterPro"/>
</dbReference>
<evidence type="ECO:0000313" key="16">
    <source>
        <dbReference type="Proteomes" id="UP000436911"/>
    </source>
</evidence>
<dbReference type="InterPro" id="IPR003959">
    <property type="entry name" value="ATPase_AAA_core"/>
</dbReference>
<comment type="similarity">
    <text evidence="2 12">Belongs to the ClpA/ClpB family.</text>
</comment>
<dbReference type="InterPro" id="IPR036628">
    <property type="entry name" value="Clp_N_dom_sf"/>
</dbReference>
<evidence type="ECO:0000256" key="2">
    <source>
        <dbReference type="ARBA" id="ARBA00008675"/>
    </source>
</evidence>
<dbReference type="Pfam" id="PF10431">
    <property type="entry name" value="ClpB_D2-small"/>
    <property type="match status" value="1"/>
</dbReference>
<proteinExistence type="inferred from homology"/>
<dbReference type="SUPFAM" id="SSF52540">
    <property type="entry name" value="P-loop containing nucleoside triphosphate hydrolases"/>
    <property type="match status" value="2"/>
</dbReference>
<dbReference type="InterPro" id="IPR018368">
    <property type="entry name" value="ClpA/B_CS1"/>
</dbReference>
<comment type="subunit">
    <text evidence="10">Homohexamer. The oligomerization is ATP-dependent.</text>
</comment>
<gene>
    <name evidence="13 15" type="primary">clpB</name>
    <name evidence="15" type="ORF">DXT89_25760</name>
</gene>
<dbReference type="PRINTS" id="PR00300">
    <property type="entry name" value="CLPPROTEASEA"/>
</dbReference>
<dbReference type="GO" id="GO:0005524">
    <property type="term" value="F:ATP binding"/>
    <property type="evidence" value="ECO:0007669"/>
    <property type="project" value="UniProtKB-UniRule"/>
</dbReference>
<dbReference type="RefSeq" id="WP_060718044.1">
    <property type="nucleotide sequence ID" value="NZ_CP055265.1"/>
</dbReference>
<evidence type="ECO:0000256" key="4">
    <source>
        <dbReference type="ARBA" id="ARBA00022737"/>
    </source>
</evidence>
<dbReference type="CDD" id="cd19499">
    <property type="entry name" value="RecA-like_ClpB_Hsp104-like"/>
    <property type="match status" value="1"/>
</dbReference>
<dbReference type="PANTHER" id="PTHR11638">
    <property type="entry name" value="ATP-DEPENDENT CLP PROTEASE"/>
    <property type="match status" value="1"/>
</dbReference>
<evidence type="ECO:0000256" key="11">
    <source>
        <dbReference type="PROSITE-ProRule" id="PRU01251"/>
    </source>
</evidence>
<dbReference type="SMART" id="SM01086">
    <property type="entry name" value="ClpB_D2-small"/>
    <property type="match status" value="1"/>
</dbReference>
<evidence type="ECO:0000256" key="12">
    <source>
        <dbReference type="RuleBase" id="RU004432"/>
    </source>
</evidence>
<keyword evidence="8 12" id="KW-0143">Chaperone</keyword>
<dbReference type="EMBL" id="QUSG01000030">
    <property type="protein sequence ID" value="KAA3520631.1"/>
    <property type="molecule type" value="Genomic_DNA"/>
</dbReference>
<evidence type="ECO:0000256" key="13">
    <source>
        <dbReference type="RuleBase" id="RU362034"/>
    </source>
</evidence>
<dbReference type="Pfam" id="PF00004">
    <property type="entry name" value="AAA"/>
    <property type="match status" value="1"/>
</dbReference>
<dbReference type="Pfam" id="PF07724">
    <property type="entry name" value="AAA_2"/>
    <property type="match status" value="1"/>
</dbReference>
<evidence type="ECO:0000256" key="10">
    <source>
        <dbReference type="ARBA" id="ARBA00026057"/>
    </source>
</evidence>